<sequence length="217" mass="23817">MASFREMSLPMQLVAGFVVAVLVLGVGYYLVLKPMIEENATAQSALDKQKAQNESLRIFKAKLPELEANIASLKQQLEIQKKIVPDEKEADQFMHMMQDTAQAAGVEVRRYTAKGVNTHDFYSELPFELDIDGPYYSVLNFFERTSKLERIINISGMKMATPKRSSDAGVKAKYEYSPDESVLAGITATTFFSHEPPPPAAAPGKGAAPAAGTPVKK</sequence>
<dbReference type="Gene3D" id="3.30.70.60">
    <property type="match status" value="1"/>
</dbReference>
<evidence type="ECO:0000313" key="4">
    <source>
        <dbReference type="EMBL" id="MBI2678541.1"/>
    </source>
</evidence>
<dbReference type="Pfam" id="PF04350">
    <property type="entry name" value="PilO"/>
    <property type="match status" value="1"/>
</dbReference>
<keyword evidence="1" id="KW-0175">Coiled coil</keyword>
<dbReference type="AlphaFoldDB" id="A0A932A9I6"/>
<keyword evidence="3" id="KW-0472">Membrane</keyword>
<evidence type="ECO:0000256" key="3">
    <source>
        <dbReference type="SAM" id="Phobius"/>
    </source>
</evidence>
<comment type="caution">
    <text evidence="4">The sequence shown here is derived from an EMBL/GenBank/DDBJ whole genome shotgun (WGS) entry which is preliminary data.</text>
</comment>
<feature type="region of interest" description="Disordered" evidence="2">
    <location>
        <begin position="193"/>
        <end position="217"/>
    </location>
</feature>
<dbReference type="InterPro" id="IPR007445">
    <property type="entry name" value="PilO"/>
</dbReference>
<keyword evidence="3" id="KW-0812">Transmembrane</keyword>
<feature type="compositionally biased region" description="Low complexity" evidence="2">
    <location>
        <begin position="202"/>
        <end position="217"/>
    </location>
</feature>
<dbReference type="PANTHER" id="PTHR39555">
    <property type="entry name" value="FIMBRIAL ASSEMBLY PROTEIN PILO-LIKE PROTEIN-RELATED"/>
    <property type="match status" value="1"/>
</dbReference>
<feature type="transmembrane region" description="Helical" evidence="3">
    <location>
        <begin position="12"/>
        <end position="31"/>
    </location>
</feature>
<reference evidence="4" key="1">
    <citation type="submission" date="2020-07" db="EMBL/GenBank/DDBJ databases">
        <title>Huge and variable diversity of episymbiotic CPR bacteria and DPANN archaea in groundwater ecosystems.</title>
        <authorList>
            <person name="He C.Y."/>
            <person name="Keren R."/>
            <person name="Whittaker M."/>
            <person name="Farag I.F."/>
            <person name="Doudna J."/>
            <person name="Cate J.H.D."/>
            <person name="Banfield J.F."/>
        </authorList>
    </citation>
    <scope>NUCLEOTIDE SEQUENCE</scope>
    <source>
        <strain evidence="4">NC_groundwater_580_Pr5_B-0.1um_64_19</strain>
    </source>
</reference>
<accession>A0A932A9I6</accession>
<dbReference type="GO" id="GO:0043107">
    <property type="term" value="P:type IV pilus-dependent motility"/>
    <property type="evidence" value="ECO:0007669"/>
    <property type="project" value="InterPro"/>
</dbReference>
<gene>
    <name evidence="4" type="primary">pilO</name>
    <name evidence="4" type="ORF">HYX28_07145</name>
</gene>
<dbReference type="EMBL" id="JACPNR010000009">
    <property type="protein sequence ID" value="MBI2678541.1"/>
    <property type="molecule type" value="Genomic_DNA"/>
</dbReference>
<feature type="coiled-coil region" evidence="1">
    <location>
        <begin position="56"/>
        <end position="83"/>
    </location>
</feature>
<dbReference type="Proteomes" id="UP000779809">
    <property type="component" value="Unassembled WGS sequence"/>
</dbReference>
<dbReference type="PANTHER" id="PTHR39555:SF1">
    <property type="entry name" value="TYPE IV PILUS INNER MEMBRANE COMPONENT PILO"/>
    <property type="match status" value="1"/>
</dbReference>
<evidence type="ECO:0000313" key="5">
    <source>
        <dbReference type="Proteomes" id="UP000779809"/>
    </source>
</evidence>
<protein>
    <submittedName>
        <fullName evidence="4">Type 4a pilus biogenesis protein PilO</fullName>
    </submittedName>
</protein>
<proteinExistence type="predicted"/>
<organism evidence="4 5">
    <name type="scientific">Candidatus Korobacter versatilis</name>
    <dbReference type="NCBI Taxonomy" id="658062"/>
    <lineage>
        <taxon>Bacteria</taxon>
        <taxon>Pseudomonadati</taxon>
        <taxon>Acidobacteriota</taxon>
        <taxon>Terriglobia</taxon>
        <taxon>Terriglobales</taxon>
        <taxon>Candidatus Korobacteraceae</taxon>
        <taxon>Candidatus Korobacter</taxon>
    </lineage>
</organism>
<keyword evidence="3" id="KW-1133">Transmembrane helix</keyword>
<evidence type="ECO:0000256" key="2">
    <source>
        <dbReference type="SAM" id="MobiDB-lite"/>
    </source>
</evidence>
<evidence type="ECO:0000256" key="1">
    <source>
        <dbReference type="SAM" id="Coils"/>
    </source>
</evidence>
<dbReference type="GO" id="GO:0043683">
    <property type="term" value="P:type IV pilus assembly"/>
    <property type="evidence" value="ECO:0007669"/>
    <property type="project" value="InterPro"/>
</dbReference>
<name>A0A932A9I6_9BACT</name>
<dbReference type="InterPro" id="IPR014717">
    <property type="entry name" value="Transl_elong_EF1B/ribsomal_bS6"/>
</dbReference>